<dbReference type="EMBL" id="JACKWY010000004">
    <property type="protein sequence ID" value="MBB6714864.1"/>
    <property type="molecule type" value="Genomic_DNA"/>
</dbReference>
<gene>
    <name evidence="1" type="ORF">H7E68_08985</name>
</gene>
<dbReference type="Proteomes" id="UP000585258">
    <property type="component" value="Unassembled WGS sequence"/>
</dbReference>
<protein>
    <submittedName>
        <fullName evidence="1">Uncharacterized protein</fullName>
    </submittedName>
</protein>
<proteinExistence type="predicted"/>
<dbReference type="AlphaFoldDB" id="A0A7X0SC58"/>
<accession>A0A7X0SC58</accession>
<organism evidence="1 2">
    <name type="scientific">Clostridium gasigenes</name>
    <dbReference type="NCBI Taxonomy" id="94869"/>
    <lineage>
        <taxon>Bacteria</taxon>
        <taxon>Bacillati</taxon>
        <taxon>Bacillota</taxon>
        <taxon>Clostridia</taxon>
        <taxon>Eubacteriales</taxon>
        <taxon>Clostridiaceae</taxon>
        <taxon>Clostridium</taxon>
    </lineage>
</organism>
<name>A0A7X0SC58_9CLOT</name>
<sequence length="66" mass="7408">MKRMKSILIGGGDVSQQLLDIVKNNTEALIYNIMLCDDELNPVLTGEKGEICLDIQKNGKIDRFKI</sequence>
<evidence type="ECO:0000313" key="2">
    <source>
        <dbReference type="Proteomes" id="UP000585258"/>
    </source>
</evidence>
<evidence type="ECO:0000313" key="1">
    <source>
        <dbReference type="EMBL" id="MBB6714864.1"/>
    </source>
</evidence>
<reference evidence="1 2" key="1">
    <citation type="submission" date="2020-08" db="EMBL/GenBank/DDBJ databases">
        <title>Clostridia isolated from Swiss meat.</title>
        <authorList>
            <person name="Wambui J."/>
            <person name="Stevens M.J.A."/>
            <person name="Stephan R."/>
        </authorList>
    </citation>
    <scope>NUCLEOTIDE SEQUENCE [LARGE SCALE GENOMIC DNA]</scope>
    <source>
        <strain evidence="1 2">CM001</strain>
    </source>
</reference>
<comment type="caution">
    <text evidence="1">The sequence shown here is derived from an EMBL/GenBank/DDBJ whole genome shotgun (WGS) entry which is preliminary data.</text>
</comment>